<dbReference type="CDD" id="cd06170">
    <property type="entry name" value="LuxR_C_like"/>
    <property type="match status" value="1"/>
</dbReference>
<evidence type="ECO:0000256" key="1">
    <source>
        <dbReference type="ARBA" id="ARBA00022741"/>
    </source>
</evidence>
<dbReference type="PANTHER" id="PTHR16305:SF35">
    <property type="entry name" value="TRANSCRIPTIONAL ACTIVATOR DOMAIN"/>
    <property type="match status" value="1"/>
</dbReference>
<dbReference type="PROSITE" id="PS50043">
    <property type="entry name" value="HTH_LUXR_2"/>
    <property type="match status" value="1"/>
</dbReference>
<accession>A0A7K2IN72</accession>
<dbReference type="SUPFAM" id="SSF46894">
    <property type="entry name" value="C-terminal effector domain of the bipartite response regulators"/>
    <property type="match status" value="1"/>
</dbReference>
<protein>
    <submittedName>
        <fullName evidence="4">AAA family ATPase</fullName>
    </submittedName>
</protein>
<dbReference type="GO" id="GO:0003677">
    <property type="term" value="F:DNA binding"/>
    <property type="evidence" value="ECO:0007669"/>
    <property type="project" value="InterPro"/>
</dbReference>
<dbReference type="Proteomes" id="UP000467124">
    <property type="component" value="Unassembled WGS sequence"/>
</dbReference>
<dbReference type="GO" id="GO:0005737">
    <property type="term" value="C:cytoplasm"/>
    <property type="evidence" value="ECO:0007669"/>
    <property type="project" value="TreeGrafter"/>
</dbReference>
<dbReference type="InterPro" id="IPR000792">
    <property type="entry name" value="Tscrpt_reg_LuxR_C"/>
</dbReference>
<dbReference type="GO" id="GO:0006355">
    <property type="term" value="P:regulation of DNA-templated transcription"/>
    <property type="evidence" value="ECO:0007669"/>
    <property type="project" value="InterPro"/>
</dbReference>
<dbReference type="InterPro" id="IPR011990">
    <property type="entry name" value="TPR-like_helical_dom_sf"/>
</dbReference>
<keyword evidence="2" id="KW-0067">ATP-binding</keyword>
<comment type="caution">
    <text evidence="4">The sequence shown here is derived from an EMBL/GenBank/DDBJ whole genome shotgun (WGS) entry which is preliminary data.</text>
</comment>
<feature type="domain" description="HTH luxR-type" evidence="3">
    <location>
        <begin position="920"/>
        <end position="985"/>
    </location>
</feature>
<dbReference type="SUPFAM" id="SSF48452">
    <property type="entry name" value="TPR-like"/>
    <property type="match status" value="2"/>
</dbReference>
<reference evidence="4 5" key="1">
    <citation type="journal article" date="2019" name="Nat. Commun.">
        <title>The antimicrobial potential of Streptomyces from insect microbiomes.</title>
        <authorList>
            <person name="Chevrette M.G."/>
            <person name="Carlson C.M."/>
            <person name="Ortega H.E."/>
            <person name="Thomas C."/>
            <person name="Ananiev G.E."/>
            <person name="Barns K.J."/>
            <person name="Book A.J."/>
            <person name="Cagnazzo J."/>
            <person name="Carlos C."/>
            <person name="Flanigan W."/>
            <person name="Grubbs K.J."/>
            <person name="Horn H.A."/>
            <person name="Hoffmann F.M."/>
            <person name="Klassen J.L."/>
            <person name="Knack J.J."/>
            <person name="Lewin G.R."/>
            <person name="McDonald B.R."/>
            <person name="Muller L."/>
            <person name="Melo W.G.P."/>
            <person name="Pinto-Tomas A.A."/>
            <person name="Schmitz A."/>
            <person name="Wendt-Pienkowski E."/>
            <person name="Wildman S."/>
            <person name="Zhao M."/>
            <person name="Zhang F."/>
            <person name="Bugni T.S."/>
            <person name="Andes D.R."/>
            <person name="Pupo M.T."/>
            <person name="Currie C.R."/>
        </authorList>
    </citation>
    <scope>NUCLEOTIDE SEQUENCE [LARGE SCALE GENOMIC DNA]</scope>
    <source>
        <strain evidence="4 5">SID5840</strain>
    </source>
</reference>
<dbReference type="InterPro" id="IPR027417">
    <property type="entry name" value="P-loop_NTPase"/>
</dbReference>
<dbReference type="PANTHER" id="PTHR16305">
    <property type="entry name" value="TESTICULAR SOLUBLE ADENYLYL CYCLASE"/>
    <property type="match status" value="1"/>
</dbReference>
<dbReference type="GO" id="GO:0005524">
    <property type="term" value="F:ATP binding"/>
    <property type="evidence" value="ECO:0007669"/>
    <property type="project" value="UniProtKB-KW"/>
</dbReference>
<gene>
    <name evidence="4" type="ORF">GTW20_03110</name>
</gene>
<dbReference type="InterPro" id="IPR036388">
    <property type="entry name" value="WH-like_DNA-bd_sf"/>
</dbReference>
<keyword evidence="1" id="KW-0547">Nucleotide-binding</keyword>
<dbReference type="AlphaFoldDB" id="A0A7K2IN72"/>
<dbReference type="PRINTS" id="PR00038">
    <property type="entry name" value="HTHLUXR"/>
</dbReference>
<dbReference type="InterPro" id="IPR016032">
    <property type="entry name" value="Sig_transdc_resp-reg_C-effctor"/>
</dbReference>
<dbReference type="EMBL" id="WWHY01000001">
    <property type="protein sequence ID" value="MYR31287.1"/>
    <property type="molecule type" value="Genomic_DNA"/>
</dbReference>
<evidence type="ECO:0000313" key="4">
    <source>
        <dbReference type="EMBL" id="MYR31287.1"/>
    </source>
</evidence>
<sequence length="987" mass="107618">MGAMPLISDISPVFVGRRDQLRLLADQAERARSGGSETLLVGGEAGVGKSRLVSEFVETRTRGAVFAGACLQLGEDGLSYAPFTAVLRQVLRDLGREVFETAAPGGIGEFARLLPELGEAPRDRRENRGILFEQLLRLFGGLGGEEGVTIVLEDLHWADGATRDLLVFLVRNLDRPGVQIIGTYRSDDLHRSHPLRRLLPALERLPGVGRIHLEPLTREEVAAQARAIRGDDLTPSQIDSLYRRSEGVPLYVEALASAETCPTEEDPDLPDHFRDLLLEPLHRFDETAWSVLHAVAAGAIGGGVEHETLYHAVGLPERELEAALRVLVDANVLRAGRTDYRFRHALLRDAVHGEILPGPHARLHLRFAQLIDEYPDTVPSERRAAEQAHHYQAAHDLPRALQAAWWAAVRAGEALAFDEELAMVERVLDLWDRVPDARERVQNRSRAQVVDRAAGAALDSGRPKRALELLDTALAELPEEPEDDETRMLRAVLLRERGQALSQGVRDGGLPDLVRALEMHPPHMPGYARLLAALAKESRLARADREETPDQRLLTRLLRAGLGPRALAERAIDVATREETADPRGEVDALIVLGGLLMEEGDIEGGRPLMERGTLRAVELTDPILEARGAGNLGHHLRELGRHEEGMEVLRSSLARHDRLGWASVHRAFNHQNVAEILFEMGRLGEARELSDHTVTAATERVRVHCVLTVQARAAAAQGDLEAARRATGSKGDRSMLNAHRMNVLQLHALAAVDTSLAEGDPEEALDLSRTLLDRTALERFPGYTWPLLEAMAEAARQGDDPKVAERVLRVAERTDVVGSIMPAYSASIAALVTETVGDDAGPLWKGAVKAWEPLPMPLYLARARLREAEVGAARDRDLAMCRVRQVYATAVECGASPLAASAEGLARRLGVGVSDEAPAPRTPAGLTARETEVLRLLAEGATNARIAEALFISPKTASVHVSNILAKLDVPNRATAGAHARRLGVA</sequence>
<evidence type="ECO:0000256" key="2">
    <source>
        <dbReference type="ARBA" id="ARBA00022840"/>
    </source>
</evidence>
<dbReference type="SMART" id="SM00421">
    <property type="entry name" value="HTH_LUXR"/>
    <property type="match status" value="1"/>
</dbReference>
<dbReference type="Gene3D" id="1.10.10.10">
    <property type="entry name" value="Winged helix-like DNA-binding domain superfamily/Winged helix DNA-binding domain"/>
    <property type="match status" value="1"/>
</dbReference>
<dbReference type="Pfam" id="PF00196">
    <property type="entry name" value="GerE"/>
    <property type="match status" value="1"/>
</dbReference>
<name>A0A7K2IN72_9ACTN</name>
<evidence type="ECO:0000313" key="5">
    <source>
        <dbReference type="Proteomes" id="UP000467124"/>
    </source>
</evidence>
<dbReference type="SUPFAM" id="SSF52540">
    <property type="entry name" value="P-loop containing nucleoside triphosphate hydrolases"/>
    <property type="match status" value="1"/>
</dbReference>
<proteinExistence type="predicted"/>
<dbReference type="GO" id="GO:0004016">
    <property type="term" value="F:adenylate cyclase activity"/>
    <property type="evidence" value="ECO:0007669"/>
    <property type="project" value="TreeGrafter"/>
</dbReference>
<dbReference type="RefSeq" id="WP_161110202.1">
    <property type="nucleotide sequence ID" value="NZ_WWHY01000001.1"/>
</dbReference>
<dbReference type="InterPro" id="IPR041664">
    <property type="entry name" value="AAA_16"/>
</dbReference>
<evidence type="ECO:0000259" key="3">
    <source>
        <dbReference type="PROSITE" id="PS50043"/>
    </source>
</evidence>
<dbReference type="Gene3D" id="1.25.40.10">
    <property type="entry name" value="Tetratricopeptide repeat domain"/>
    <property type="match status" value="1"/>
</dbReference>
<dbReference type="Pfam" id="PF13191">
    <property type="entry name" value="AAA_16"/>
    <property type="match status" value="1"/>
</dbReference>
<organism evidence="4 5">
    <name type="scientific">Nocardiopsis alba</name>
    <dbReference type="NCBI Taxonomy" id="53437"/>
    <lineage>
        <taxon>Bacteria</taxon>
        <taxon>Bacillati</taxon>
        <taxon>Actinomycetota</taxon>
        <taxon>Actinomycetes</taxon>
        <taxon>Streptosporangiales</taxon>
        <taxon>Nocardiopsidaceae</taxon>
        <taxon>Nocardiopsis</taxon>
    </lineage>
</organism>